<keyword evidence="11" id="KW-0443">Lipid metabolism</keyword>
<dbReference type="Pfam" id="PF01219">
    <property type="entry name" value="DAGK_prokar"/>
    <property type="match status" value="1"/>
</dbReference>
<keyword evidence="9 17" id="KW-0067">ATP-binding</keyword>
<feature type="binding site" evidence="17">
    <location>
        <begin position="77"/>
        <end position="78"/>
    </location>
    <ligand>
        <name>ATP</name>
        <dbReference type="ChEBI" id="CHEBI:30616"/>
    </ligand>
</feature>
<feature type="transmembrane region" description="Helical" evidence="19">
    <location>
        <begin position="79"/>
        <end position="99"/>
    </location>
</feature>
<dbReference type="EMBL" id="JACJVP010000070">
    <property type="protein sequence ID" value="MBB6675307.1"/>
    <property type="molecule type" value="Genomic_DNA"/>
</dbReference>
<dbReference type="GO" id="GO:0005524">
    <property type="term" value="F:ATP binding"/>
    <property type="evidence" value="ECO:0007669"/>
    <property type="project" value="UniProtKB-KW"/>
</dbReference>
<feature type="binding site" evidence="16">
    <location>
        <position position="52"/>
    </location>
    <ligand>
        <name>substrate</name>
    </ligand>
</feature>
<keyword evidence="8 20" id="KW-0418">Kinase</keyword>
<keyword evidence="21" id="KW-1185">Reference proteome</keyword>
<accession>A0A7X0VIK8</accession>
<dbReference type="PROSITE" id="PS01069">
    <property type="entry name" value="DAGK_PROKAR"/>
    <property type="match status" value="1"/>
</dbReference>
<dbReference type="InterPro" id="IPR033717">
    <property type="entry name" value="UDPK"/>
</dbReference>
<name>A0A7X0VIK8_9BACL</name>
<evidence type="ECO:0000256" key="19">
    <source>
        <dbReference type="SAM" id="Phobius"/>
    </source>
</evidence>
<keyword evidence="13" id="KW-0594">Phospholipid biosynthesis</keyword>
<evidence type="ECO:0000256" key="8">
    <source>
        <dbReference type="ARBA" id="ARBA00022777"/>
    </source>
</evidence>
<keyword evidence="7 17" id="KW-0547">Nucleotide-binding</keyword>
<comment type="subcellular location">
    <subcellularLocation>
        <location evidence="1">Cell membrane</location>
        <topology evidence="1">Multi-pass membrane protein</topology>
    </subcellularLocation>
</comment>
<evidence type="ECO:0000313" key="20">
    <source>
        <dbReference type="EMBL" id="MBB6675307.1"/>
    </source>
</evidence>
<dbReference type="AlphaFoldDB" id="A0A7X0VIK8"/>
<reference evidence="20 21" key="1">
    <citation type="submission" date="2020-08" db="EMBL/GenBank/DDBJ databases">
        <title>Cohnella phylogeny.</title>
        <authorList>
            <person name="Dunlap C."/>
        </authorList>
    </citation>
    <scope>NUCLEOTIDE SEQUENCE [LARGE SCALE GENOMIC DNA]</scope>
    <source>
        <strain evidence="20 21">DSM 28246</strain>
    </source>
</reference>
<comment type="similarity">
    <text evidence="2">Belongs to the bacterial diacylglycerol kinase family.</text>
</comment>
<evidence type="ECO:0000256" key="7">
    <source>
        <dbReference type="ARBA" id="ARBA00022741"/>
    </source>
</evidence>
<evidence type="ECO:0000256" key="5">
    <source>
        <dbReference type="ARBA" id="ARBA00022679"/>
    </source>
</evidence>
<dbReference type="InterPro" id="IPR036945">
    <property type="entry name" value="DAGK_sf"/>
</dbReference>
<sequence>MNGIVYALRTEPHMRMHLAATAIVFALAGVLELPRGDWLWLLAVSGVVWIAELVNTAIERAVDLASPERSELAKAAKDAAAGAVLVSAALAAIVGLLVLGPPLWERLFP</sequence>
<evidence type="ECO:0000256" key="17">
    <source>
        <dbReference type="PIRSR" id="PIRSR600829-3"/>
    </source>
</evidence>
<evidence type="ECO:0000256" key="11">
    <source>
        <dbReference type="ARBA" id="ARBA00023098"/>
    </source>
</evidence>
<feature type="transmembrane region" description="Helical" evidence="19">
    <location>
        <begin position="38"/>
        <end position="58"/>
    </location>
</feature>
<dbReference type="GO" id="GO:0016301">
    <property type="term" value="F:kinase activity"/>
    <property type="evidence" value="ECO:0007669"/>
    <property type="project" value="UniProtKB-KW"/>
</dbReference>
<keyword evidence="3" id="KW-1003">Cell membrane</keyword>
<evidence type="ECO:0000256" key="2">
    <source>
        <dbReference type="ARBA" id="ARBA00005967"/>
    </source>
</evidence>
<keyword evidence="6 19" id="KW-0812">Transmembrane</keyword>
<keyword evidence="4" id="KW-0444">Lipid biosynthesis</keyword>
<keyword evidence="10 19" id="KW-1133">Transmembrane helix</keyword>
<keyword evidence="5" id="KW-0808">Transferase</keyword>
<dbReference type="Proteomes" id="UP000547209">
    <property type="component" value="Unassembled WGS sequence"/>
</dbReference>
<evidence type="ECO:0000256" key="9">
    <source>
        <dbReference type="ARBA" id="ARBA00022840"/>
    </source>
</evidence>
<feature type="binding site" evidence="17">
    <location>
        <position position="11"/>
    </location>
    <ligand>
        <name>ATP</name>
        <dbReference type="ChEBI" id="CHEBI:30616"/>
    </ligand>
</feature>
<feature type="binding site" evidence="18">
    <location>
        <position position="11"/>
    </location>
    <ligand>
        <name>a divalent metal cation</name>
        <dbReference type="ChEBI" id="CHEBI:60240"/>
    </ligand>
</feature>
<dbReference type="CDD" id="cd14265">
    <property type="entry name" value="UDPK_IM_like"/>
    <property type="match status" value="1"/>
</dbReference>
<evidence type="ECO:0000256" key="18">
    <source>
        <dbReference type="PIRSR" id="PIRSR600829-4"/>
    </source>
</evidence>
<dbReference type="GO" id="GO:0046872">
    <property type="term" value="F:metal ion binding"/>
    <property type="evidence" value="ECO:0007669"/>
    <property type="project" value="UniProtKB-KW"/>
</dbReference>
<feature type="binding site" evidence="18">
    <location>
        <position position="59"/>
    </location>
    <ligand>
        <name>a divalent metal cation</name>
        <dbReference type="ChEBI" id="CHEBI:60240"/>
    </ligand>
</feature>
<evidence type="ECO:0000256" key="3">
    <source>
        <dbReference type="ARBA" id="ARBA00022475"/>
    </source>
</evidence>
<dbReference type="GO" id="GO:0008654">
    <property type="term" value="P:phospholipid biosynthetic process"/>
    <property type="evidence" value="ECO:0007669"/>
    <property type="project" value="UniProtKB-KW"/>
</dbReference>
<feature type="binding site" evidence="17">
    <location>
        <position position="59"/>
    </location>
    <ligand>
        <name>ATP</name>
        <dbReference type="ChEBI" id="CHEBI:30616"/>
    </ligand>
</feature>
<evidence type="ECO:0000256" key="4">
    <source>
        <dbReference type="ARBA" id="ARBA00022516"/>
    </source>
</evidence>
<dbReference type="InterPro" id="IPR000829">
    <property type="entry name" value="DAGK"/>
</dbReference>
<evidence type="ECO:0000256" key="14">
    <source>
        <dbReference type="ARBA" id="ARBA00023264"/>
    </source>
</evidence>
<evidence type="ECO:0000256" key="16">
    <source>
        <dbReference type="PIRSR" id="PIRSR600829-2"/>
    </source>
</evidence>
<dbReference type="GO" id="GO:0005886">
    <property type="term" value="C:plasma membrane"/>
    <property type="evidence" value="ECO:0007669"/>
    <property type="project" value="UniProtKB-SubCell"/>
</dbReference>
<evidence type="ECO:0000256" key="10">
    <source>
        <dbReference type="ARBA" id="ARBA00022989"/>
    </source>
</evidence>
<gene>
    <name evidence="20" type="ORF">H7C19_32080</name>
</gene>
<dbReference type="PANTHER" id="PTHR34299:SF1">
    <property type="entry name" value="DIACYLGLYCEROL KINASE"/>
    <property type="match status" value="1"/>
</dbReference>
<protein>
    <submittedName>
        <fullName evidence="20">Diacylglycerol kinase family protein</fullName>
    </submittedName>
</protein>
<evidence type="ECO:0000256" key="12">
    <source>
        <dbReference type="ARBA" id="ARBA00023136"/>
    </source>
</evidence>
<organism evidence="20 21">
    <name type="scientific">Cohnella nanjingensis</name>
    <dbReference type="NCBI Taxonomy" id="1387779"/>
    <lineage>
        <taxon>Bacteria</taxon>
        <taxon>Bacillati</taxon>
        <taxon>Bacillota</taxon>
        <taxon>Bacilli</taxon>
        <taxon>Bacillales</taxon>
        <taxon>Paenibacillaceae</taxon>
        <taxon>Cohnella</taxon>
    </lineage>
</organism>
<keyword evidence="14" id="KW-1208">Phospholipid metabolism</keyword>
<dbReference type="PANTHER" id="PTHR34299">
    <property type="entry name" value="DIACYLGLYCEROL KINASE"/>
    <property type="match status" value="1"/>
</dbReference>
<keyword evidence="12 19" id="KW-0472">Membrane</keyword>
<evidence type="ECO:0000256" key="1">
    <source>
        <dbReference type="ARBA" id="ARBA00004651"/>
    </source>
</evidence>
<comment type="cofactor">
    <cofactor evidence="18">
        <name>Mg(2+)</name>
        <dbReference type="ChEBI" id="CHEBI:18420"/>
    </cofactor>
    <text evidence="18">Mn(2+), Zn(2+), Cd(2+) and Co(2+) support activity to lesser extents.</text>
</comment>
<evidence type="ECO:0000256" key="6">
    <source>
        <dbReference type="ARBA" id="ARBA00022692"/>
    </source>
</evidence>
<proteinExistence type="inferred from homology"/>
<evidence type="ECO:0000256" key="13">
    <source>
        <dbReference type="ARBA" id="ARBA00023209"/>
    </source>
</evidence>
<comment type="caution">
    <text evidence="20">The sequence shown here is derived from an EMBL/GenBank/DDBJ whole genome shotgun (WGS) entry which is preliminary data.</text>
</comment>
<evidence type="ECO:0000313" key="21">
    <source>
        <dbReference type="Proteomes" id="UP000547209"/>
    </source>
</evidence>
<keyword evidence="18" id="KW-0479">Metal-binding</keyword>
<feature type="active site" description="Proton acceptor" evidence="15">
    <location>
        <position position="52"/>
    </location>
</feature>
<evidence type="ECO:0000256" key="15">
    <source>
        <dbReference type="PIRSR" id="PIRSR600829-1"/>
    </source>
</evidence>
<dbReference type="Gene3D" id="1.10.287.3610">
    <property type="match status" value="1"/>
</dbReference>
<keyword evidence="18" id="KW-0460">Magnesium</keyword>